<accession>T1KUT9</accession>
<dbReference type="Pfam" id="PF25151">
    <property type="entry name" value="TPR_Trm732_C"/>
    <property type="match status" value="1"/>
</dbReference>
<dbReference type="STRING" id="32264.T1KUT9"/>
<organism evidence="5 6">
    <name type="scientific">Tetranychus urticae</name>
    <name type="common">Two-spotted spider mite</name>
    <dbReference type="NCBI Taxonomy" id="32264"/>
    <lineage>
        <taxon>Eukaryota</taxon>
        <taxon>Metazoa</taxon>
        <taxon>Ecdysozoa</taxon>
        <taxon>Arthropoda</taxon>
        <taxon>Chelicerata</taxon>
        <taxon>Arachnida</taxon>
        <taxon>Acari</taxon>
        <taxon>Acariformes</taxon>
        <taxon>Trombidiformes</taxon>
        <taxon>Prostigmata</taxon>
        <taxon>Eleutherengona</taxon>
        <taxon>Raphignathae</taxon>
        <taxon>Tetranychoidea</taxon>
        <taxon>Tetranychidae</taxon>
        <taxon>Tetranychus</taxon>
    </lineage>
</organism>
<dbReference type="InterPro" id="IPR056843">
    <property type="entry name" value="THADA-like_TPR"/>
</dbReference>
<dbReference type="PANTHER" id="PTHR14387">
    <property type="entry name" value="THADA/DEATH RECEPTOR INTERACTING PROTEIN"/>
    <property type="match status" value="1"/>
</dbReference>
<feature type="domain" description="DUF2428" evidence="2">
    <location>
        <begin position="243"/>
        <end position="503"/>
    </location>
</feature>
<evidence type="ECO:0000259" key="2">
    <source>
        <dbReference type="Pfam" id="PF10350"/>
    </source>
</evidence>
<reference evidence="6" key="1">
    <citation type="submission" date="2011-08" db="EMBL/GenBank/DDBJ databases">
        <authorList>
            <person name="Rombauts S."/>
        </authorList>
    </citation>
    <scope>NUCLEOTIDE SEQUENCE</scope>
    <source>
        <strain evidence="6">London</strain>
    </source>
</reference>
<name>T1KUT9_TETUR</name>
<dbReference type="Proteomes" id="UP000015104">
    <property type="component" value="Unassembled WGS sequence"/>
</dbReference>
<dbReference type="InterPro" id="IPR056842">
    <property type="entry name" value="THADA-like_TPR_C"/>
</dbReference>
<feature type="domain" description="tRNA (32-2'-O)-methyltransferase regulator THADA-like C-terminal TPR repeats region" evidence="4">
    <location>
        <begin position="507"/>
        <end position="632"/>
    </location>
</feature>
<evidence type="ECO:0000313" key="6">
    <source>
        <dbReference type="Proteomes" id="UP000015104"/>
    </source>
</evidence>
<proteinExistence type="predicted"/>
<dbReference type="InterPro" id="IPR051954">
    <property type="entry name" value="tRNA_methyltransferase_THADA"/>
</dbReference>
<dbReference type="Pfam" id="PF10350">
    <property type="entry name" value="DUF2428"/>
    <property type="match status" value="1"/>
</dbReference>
<dbReference type="GO" id="GO:0030488">
    <property type="term" value="P:tRNA methylation"/>
    <property type="evidence" value="ECO:0007669"/>
    <property type="project" value="TreeGrafter"/>
</dbReference>
<dbReference type="eggNOG" id="KOG1810">
    <property type="taxonomic scope" value="Eukaryota"/>
</dbReference>
<dbReference type="HOGENOM" id="CLU_272668_0_0_1"/>
<dbReference type="PANTHER" id="PTHR14387:SF0">
    <property type="entry name" value="DUF2428 DOMAIN-CONTAINING PROTEIN"/>
    <property type="match status" value="1"/>
</dbReference>
<keyword evidence="1" id="KW-0819">tRNA processing</keyword>
<keyword evidence="6" id="KW-1185">Reference proteome</keyword>
<dbReference type="GO" id="GO:0005829">
    <property type="term" value="C:cytosol"/>
    <property type="evidence" value="ECO:0007669"/>
    <property type="project" value="TreeGrafter"/>
</dbReference>
<evidence type="ECO:0000256" key="1">
    <source>
        <dbReference type="ARBA" id="ARBA00022694"/>
    </source>
</evidence>
<sequence>MLLENPKLSNPIPPEYLEIIKDSLNIGLTIQEPCNRQRFLVLMDKMFKRMKCSLEYFIRRKEEGEEFLFSSYKSFVISTLEICFNSLYIDGYFARRTLSLELIQMVIVNFANTDYFAPKDIFLTLGSAKSIYVTLMNCLIEDSLEETKQLVINVLAALVEQNVIFLETTDIDFIRDKAFQMLSNINPLNMIYLKELTSTWKTQSSILDGAVYNPIHSRLSSIHGLIESLDSECFNLRKPDWSQLMEKIGTICFDASETVSCIVCNDSPEGFLPMDLKPLDDEMVNKIVGRENLSSPIIVEKRRDITSQMLLIFGWKTIKEAALMLGKICEKIDHTLDNSVINCSFVGKVLNYFVHHLKELKHRGAFEQAYTGFSMVVKCIWRKPCSCLKVIENLLDEILKDLANENEEANGPKCITRRSAGLPFVTQAIVSSEPKDNRNRLLSHVINNLIKICSSESAEDWQKVHCLNVLRALIRDKRLGERVDTFIEDCLKLCLSHFDYSSYSVSNSASILFSALMIRIFGVNHSKDHYHKKNSMSPHQFFLRYPSMCAFISENIHKTSTRTVLPTLLIILRLWPTIQETNCLLLPYREPLKSLCFQSNVAKIRDLSGQALAQVISAEEKLIAETVEYLSSDLNKPDLPVNHRDGLISFLYHFVRCHVKQIETDNLHHRLISSLTQHTSELLVSLNSTNDIDIIGKPLYSYNRFVTTVEILLEEQLINPEDQIICDLYTILSKLLTLFEANPRTFQFASSQDFFFLTYSLAKDLDTLEVTVRDEIMNDFELNITEPDFDTESQIRIIEPIEVMKFISSCSEYKCLLNNDSLTTFQPLRNLQQLFYLLHCALARLESQDLTNWNSLFDTCFSLFEQLEPSGVVEDTLALFYLVLSDIWDHQITVASDILLHEKLNQFCVSVISICTIDRSDLSRKIAVLIVGKLLPTLIKTATTNKASKVYLPSISSLWQTIPNLLQDNSPAIRDFTATMCNDLTDFYFTPTQIPKGDLLNRSFQLLSSVFSDLDEQDSLRRVLLDLINGQKTISDNDDEQERFFDKSKINFVEDPVQLILIAKSYLEPLINQVDCNLFHSTLQEANKSKAPVIKLSDYFGYCEMKIHNLMGQFLVKLSDANLALEVHKALIIMQLWIRSKPICDECSSAMKNMKETLETCNYEAKVIFSIASEIRLLKVGLNC</sequence>
<protein>
    <submittedName>
        <fullName evidence="5">Uncharacterized protein</fullName>
    </submittedName>
</protein>
<dbReference type="AlphaFoldDB" id="T1KUT9"/>
<feature type="domain" description="tRNA (32-2'-O)-methyltransferase regulator THADA-like TPR repeats region" evidence="3">
    <location>
        <begin position="2"/>
        <end position="107"/>
    </location>
</feature>
<dbReference type="EMBL" id="CAEY01000581">
    <property type="status" value="NOT_ANNOTATED_CDS"/>
    <property type="molecule type" value="Genomic_DNA"/>
</dbReference>
<dbReference type="InterPro" id="IPR019442">
    <property type="entry name" value="THADA/TRM732_DUF2428"/>
</dbReference>
<dbReference type="Pfam" id="PF25150">
    <property type="entry name" value="TPR_Trm732"/>
    <property type="match status" value="1"/>
</dbReference>
<evidence type="ECO:0000313" key="5">
    <source>
        <dbReference type="EnsemblMetazoa" id="tetur22g01240.1"/>
    </source>
</evidence>
<dbReference type="EnsemblMetazoa" id="tetur22g01240.1">
    <property type="protein sequence ID" value="tetur22g01240.1"/>
    <property type="gene ID" value="tetur22g01240"/>
</dbReference>
<reference evidence="5" key="2">
    <citation type="submission" date="2015-06" db="UniProtKB">
        <authorList>
            <consortium name="EnsemblMetazoa"/>
        </authorList>
    </citation>
    <scope>IDENTIFICATION</scope>
</reference>
<evidence type="ECO:0000259" key="3">
    <source>
        <dbReference type="Pfam" id="PF25150"/>
    </source>
</evidence>
<evidence type="ECO:0000259" key="4">
    <source>
        <dbReference type="Pfam" id="PF25151"/>
    </source>
</evidence>